<evidence type="ECO:0000313" key="1">
    <source>
        <dbReference type="EMBL" id="PZR04176.1"/>
    </source>
</evidence>
<dbReference type="EMBL" id="QFQP01000063">
    <property type="protein sequence ID" value="PZR04176.1"/>
    <property type="molecule type" value="Genomic_DNA"/>
</dbReference>
<name>A0A2W5SX72_9BACT</name>
<protein>
    <submittedName>
        <fullName evidence="1">Uncharacterized protein</fullName>
    </submittedName>
</protein>
<dbReference type="AlphaFoldDB" id="A0A2W5SX72"/>
<evidence type="ECO:0000313" key="2">
    <source>
        <dbReference type="Proteomes" id="UP000249061"/>
    </source>
</evidence>
<proteinExistence type="predicted"/>
<sequence>MAKTREQKLFGAAVLKTSFQLRGALDSPAFKGIYPGVLRDLGIEDSDVDAFIEANRDAVEKAARGQP</sequence>
<gene>
    <name evidence="1" type="ORF">DI536_34770</name>
</gene>
<accession>A0A2W5SX72</accession>
<dbReference type="Proteomes" id="UP000249061">
    <property type="component" value="Unassembled WGS sequence"/>
</dbReference>
<reference evidence="1 2" key="1">
    <citation type="submission" date="2017-08" db="EMBL/GenBank/DDBJ databases">
        <title>Infants hospitalized years apart are colonized by the same room-sourced microbial strains.</title>
        <authorList>
            <person name="Brooks B."/>
            <person name="Olm M.R."/>
            <person name="Firek B.A."/>
            <person name="Baker R."/>
            <person name="Thomas B.C."/>
            <person name="Morowitz M.J."/>
            <person name="Banfield J.F."/>
        </authorList>
    </citation>
    <scope>NUCLEOTIDE SEQUENCE [LARGE SCALE GENOMIC DNA]</scope>
    <source>
        <strain evidence="1">S2_003_000_R2_14</strain>
    </source>
</reference>
<organism evidence="1 2">
    <name type="scientific">Archangium gephyra</name>
    <dbReference type="NCBI Taxonomy" id="48"/>
    <lineage>
        <taxon>Bacteria</taxon>
        <taxon>Pseudomonadati</taxon>
        <taxon>Myxococcota</taxon>
        <taxon>Myxococcia</taxon>
        <taxon>Myxococcales</taxon>
        <taxon>Cystobacterineae</taxon>
        <taxon>Archangiaceae</taxon>
        <taxon>Archangium</taxon>
    </lineage>
</organism>
<comment type="caution">
    <text evidence="1">The sequence shown here is derived from an EMBL/GenBank/DDBJ whole genome shotgun (WGS) entry which is preliminary data.</text>
</comment>